<keyword evidence="1" id="KW-0175">Coiled coil</keyword>
<name>A0A1Q8QFY0_9FIRM</name>
<dbReference type="EMBL" id="MLBF01000082">
    <property type="protein sequence ID" value="OLN26253.1"/>
    <property type="molecule type" value="Genomic_DNA"/>
</dbReference>
<protein>
    <recommendedName>
        <fullName evidence="6">DUF2680 domain-containing protein</fullName>
    </recommendedName>
</protein>
<dbReference type="Pfam" id="PF10925">
    <property type="entry name" value="DUF2680"/>
    <property type="match status" value="1"/>
</dbReference>
<dbReference type="OrthoDB" id="1799482at2"/>
<proteinExistence type="predicted"/>
<feature type="coiled-coil region" evidence="1">
    <location>
        <begin position="27"/>
        <end position="54"/>
    </location>
</feature>
<feature type="signal peptide" evidence="3">
    <location>
        <begin position="1"/>
        <end position="24"/>
    </location>
</feature>
<dbReference type="AlphaFoldDB" id="A0A1Q8QFY0"/>
<dbReference type="Proteomes" id="UP000186102">
    <property type="component" value="Unassembled WGS sequence"/>
</dbReference>
<evidence type="ECO:0000313" key="5">
    <source>
        <dbReference type="Proteomes" id="UP000186102"/>
    </source>
</evidence>
<feature type="region of interest" description="Disordered" evidence="2">
    <location>
        <begin position="71"/>
        <end position="100"/>
    </location>
</feature>
<comment type="caution">
    <text evidence="4">The sequence shown here is derived from an EMBL/GenBank/DDBJ whole genome shotgun (WGS) entry which is preliminary data.</text>
</comment>
<dbReference type="InterPro" id="IPR024485">
    <property type="entry name" value="DUF2680"/>
</dbReference>
<sequence>MKRRLSVIFASLVIVTMVAVPTYAAISDQQKTEINALNKQMAETQKQIVDKYAEAGEISKAQSDATKANIDASEQYRQQYSQQQPGQIAPNHGYAPGSGYGNGCCGGANYYGGMW</sequence>
<dbReference type="RefSeq" id="WP_075367295.1">
    <property type="nucleotide sequence ID" value="NZ_MLBF01000082.1"/>
</dbReference>
<keyword evidence="3" id="KW-0732">Signal</keyword>
<feature type="compositionally biased region" description="Low complexity" evidence="2">
    <location>
        <begin position="75"/>
        <end position="87"/>
    </location>
</feature>
<evidence type="ECO:0000256" key="2">
    <source>
        <dbReference type="SAM" id="MobiDB-lite"/>
    </source>
</evidence>
<evidence type="ECO:0000313" key="4">
    <source>
        <dbReference type="EMBL" id="OLN26253.1"/>
    </source>
</evidence>
<reference evidence="4 5" key="1">
    <citation type="submission" date="2016-09" db="EMBL/GenBank/DDBJ databases">
        <title>Complete genome of Desulfosporosinus sp. OL.</title>
        <authorList>
            <person name="Mardanov A."/>
            <person name="Beletsky A."/>
            <person name="Panova A."/>
            <person name="Karnachuk O."/>
            <person name="Ravin N."/>
        </authorList>
    </citation>
    <scope>NUCLEOTIDE SEQUENCE [LARGE SCALE GENOMIC DNA]</scope>
    <source>
        <strain evidence="4 5">OL</strain>
    </source>
</reference>
<gene>
    <name evidence="4" type="ORF">DSOL_5056</name>
</gene>
<evidence type="ECO:0000256" key="3">
    <source>
        <dbReference type="SAM" id="SignalP"/>
    </source>
</evidence>
<feature type="chain" id="PRO_5012141333" description="DUF2680 domain-containing protein" evidence="3">
    <location>
        <begin position="25"/>
        <end position="115"/>
    </location>
</feature>
<evidence type="ECO:0008006" key="6">
    <source>
        <dbReference type="Google" id="ProtNLM"/>
    </source>
</evidence>
<keyword evidence="5" id="KW-1185">Reference proteome</keyword>
<accession>A0A1Q8QFY0</accession>
<evidence type="ECO:0000256" key="1">
    <source>
        <dbReference type="SAM" id="Coils"/>
    </source>
</evidence>
<organism evidence="4 5">
    <name type="scientific">Desulfosporosinus metallidurans</name>
    <dbReference type="NCBI Taxonomy" id="1888891"/>
    <lineage>
        <taxon>Bacteria</taxon>
        <taxon>Bacillati</taxon>
        <taxon>Bacillota</taxon>
        <taxon>Clostridia</taxon>
        <taxon>Eubacteriales</taxon>
        <taxon>Desulfitobacteriaceae</taxon>
        <taxon>Desulfosporosinus</taxon>
    </lineage>
</organism>